<protein>
    <submittedName>
        <fullName evidence="4">Snaclec 6-like</fullName>
    </submittedName>
</protein>
<feature type="chain" id="PRO_5018540998" evidence="2">
    <location>
        <begin position="24"/>
        <end position="164"/>
    </location>
</feature>
<dbReference type="InterPro" id="IPR001304">
    <property type="entry name" value="C-type_lectin-like"/>
</dbReference>
<reference evidence="4" key="1">
    <citation type="submission" date="2025-08" db="UniProtKB">
        <authorList>
            <consortium name="Ensembl"/>
        </authorList>
    </citation>
    <scope>IDENTIFICATION</scope>
</reference>
<keyword evidence="1" id="KW-1015">Disulfide bond</keyword>
<proteinExistence type="predicted"/>
<dbReference type="PROSITE" id="PS00615">
    <property type="entry name" value="C_TYPE_LECTIN_1"/>
    <property type="match status" value="1"/>
</dbReference>
<dbReference type="InterPro" id="IPR050111">
    <property type="entry name" value="C-type_lectin/snaclec_domain"/>
</dbReference>
<feature type="signal peptide" evidence="2">
    <location>
        <begin position="1"/>
        <end position="23"/>
    </location>
</feature>
<organism evidence="4 5">
    <name type="scientific">Hippocampus comes</name>
    <name type="common">Tiger tail seahorse</name>
    <dbReference type="NCBI Taxonomy" id="109280"/>
    <lineage>
        <taxon>Eukaryota</taxon>
        <taxon>Metazoa</taxon>
        <taxon>Chordata</taxon>
        <taxon>Craniata</taxon>
        <taxon>Vertebrata</taxon>
        <taxon>Euteleostomi</taxon>
        <taxon>Actinopterygii</taxon>
        <taxon>Neopterygii</taxon>
        <taxon>Teleostei</taxon>
        <taxon>Neoteleostei</taxon>
        <taxon>Acanthomorphata</taxon>
        <taxon>Syngnathiaria</taxon>
        <taxon>Syngnathiformes</taxon>
        <taxon>Syngnathoidei</taxon>
        <taxon>Syngnathidae</taxon>
        <taxon>Hippocampus</taxon>
    </lineage>
</organism>
<reference evidence="4" key="2">
    <citation type="submission" date="2025-09" db="UniProtKB">
        <authorList>
            <consortium name="Ensembl"/>
        </authorList>
    </citation>
    <scope>IDENTIFICATION</scope>
</reference>
<name>A0A3Q2ZGB0_HIPCM</name>
<feature type="domain" description="C-type lectin" evidence="3">
    <location>
        <begin position="41"/>
        <end position="159"/>
    </location>
</feature>
<dbReference type="Gene3D" id="3.10.100.10">
    <property type="entry name" value="Mannose-Binding Protein A, subunit A"/>
    <property type="match status" value="1"/>
</dbReference>
<dbReference type="PANTHER" id="PTHR22803">
    <property type="entry name" value="MANNOSE, PHOSPHOLIPASE, LECTIN RECEPTOR RELATED"/>
    <property type="match status" value="1"/>
</dbReference>
<dbReference type="InterPro" id="IPR016187">
    <property type="entry name" value="CTDL_fold"/>
</dbReference>
<dbReference type="GeneTree" id="ENSGT01150000286973"/>
<dbReference type="Pfam" id="PF00059">
    <property type="entry name" value="Lectin_C"/>
    <property type="match status" value="1"/>
</dbReference>
<dbReference type="PROSITE" id="PS50041">
    <property type="entry name" value="C_TYPE_LECTIN_2"/>
    <property type="match status" value="1"/>
</dbReference>
<evidence type="ECO:0000313" key="5">
    <source>
        <dbReference type="Proteomes" id="UP000264820"/>
    </source>
</evidence>
<dbReference type="Proteomes" id="UP000264820">
    <property type="component" value="Unplaced"/>
</dbReference>
<dbReference type="OMA" id="LEYHELQ"/>
<evidence type="ECO:0000256" key="1">
    <source>
        <dbReference type="ARBA" id="ARBA00023157"/>
    </source>
</evidence>
<dbReference type="CDD" id="cd00037">
    <property type="entry name" value="CLECT"/>
    <property type="match status" value="1"/>
</dbReference>
<dbReference type="InterPro" id="IPR018378">
    <property type="entry name" value="C-type_lectin_CS"/>
</dbReference>
<dbReference type="SMART" id="SM00034">
    <property type="entry name" value="CLECT"/>
    <property type="match status" value="1"/>
</dbReference>
<dbReference type="InterPro" id="IPR016186">
    <property type="entry name" value="C-type_lectin-like/link_sf"/>
</dbReference>
<dbReference type="Ensembl" id="ENSHCOT00000026908.1">
    <property type="protein sequence ID" value="ENSHCOP00000025318.1"/>
    <property type="gene ID" value="ENSHCOG00000015379.1"/>
</dbReference>
<keyword evidence="5" id="KW-1185">Reference proteome</keyword>
<evidence type="ECO:0000259" key="3">
    <source>
        <dbReference type="PROSITE" id="PS50041"/>
    </source>
</evidence>
<keyword evidence="2" id="KW-0732">Signal</keyword>
<evidence type="ECO:0000313" key="4">
    <source>
        <dbReference type="Ensembl" id="ENSHCOP00000025318.1"/>
    </source>
</evidence>
<accession>A0A3Q2ZGB0</accession>
<evidence type="ECO:0000256" key="2">
    <source>
        <dbReference type="SAM" id="SignalP"/>
    </source>
</evidence>
<dbReference type="SUPFAM" id="SSF56436">
    <property type="entry name" value="C-type lectin-like"/>
    <property type="match status" value="1"/>
</dbReference>
<dbReference type="AlphaFoldDB" id="A0A3Q2ZGB0"/>
<sequence>MAFALRLLFLVCGISGLLTGVWSFKKIDFKDNNCPKGWTRLDCNCYIYQDDPRTFADAESVCNILEANLVSIHNDLENAFVVQLARAGGNDDLTWIGFTDAIEEDDFIWTDGTEQDFFNFDQTPSPAEPDGTGDCVVLAEDDGFWQDQSCTDPEPYVCIKEVSH</sequence>